<organism evidence="8 9">
    <name type="scientific">Asanoa ishikariensis</name>
    <dbReference type="NCBI Taxonomy" id="137265"/>
    <lineage>
        <taxon>Bacteria</taxon>
        <taxon>Bacillati</taxon>
        <taxon>Actinomycetota</taxon>
        <taxon>Actinomycetes</taxon>
        <taxon>Micromonosporales</taxon>
        <taxon>Micromonosporaceae</taxon>
        <taxon>Asanoa</taxon>
    </lineage>
</organism>
<dbReference type="Proteomes" id="UP000199632">
    <property type="component" value="Unassembled WGS sequence"/>
</dbReference>
<evidence type="ECO:0000259" key="7">
    <source>
        <dbReference type="Pfam" id="PF07992"/>
    </source>
</evidence>
<keyword evidence="9" id="KW-1185">Reference proteome</keyword>
<evidence type="ECO:0000256" key="5">
    <source>
        <dbReference type="PIRSR" id="PIRSR000350-4"/>
    </source>
</evidence>
<dbReference type="RefSeq" id="WP_090792206.1">
    <property type="nucleotide sequence ID" value="NZ_BOND01000009.1"/>
</dbReference>
<feature type="disulfide bond" description="Redox-active" evidence="5">
    <location>
        <begin position="39"/>
        <end position="44"/>
    </location>
</feature>
<dbReference type="Pfam" id="PF02852">
    <property type="entry name" value="Pyr_redox_dim"/>
    <property type="match status" value="1"/>
</dbReference>
<dbReference type="Gene3D" id="3.50.50.60">
    <property type="entry name" value="FAD/NAD(P)-binding domain"/>
    <property type="match status" value="2"/>
</dbReference>
<dbReference type="NCBIfam" id="NF005883">
    <property type="entry name" value="PRK07845.1"/>
    <property type="match status" value="1"/>
</dbReference>
<dbReference type="PIRSF" id="PIRSF000350">
    <property type="entry name" value="Mercury_reductase_MerA"/>
    <property type="match status" value="1"/>
</dbReference>
<evidence type="ECO:0000259" key="6">
    <source>
        <dbReference type="Pfam" id="PF02852"/>
    </source>
</evidence>
<dbReference type="AlphaFoldDB" id="A0A1H3QT10"/>
<keyword evidence="4" id="KW-0520">NAD</keyword>
<proteinExistence type="inferred from homology"/>
<dbReference type="PANTHER" id="PTHR43014">
    <property type="entry name" value="MERCURIC REDUCTASE"/>
    <property type="match status" value="1"/>
</dbReference>
<dbReference type="OrthoDB" id="4678789at2"/>
<evidence type="ECO:0000256" key="1">
    <source>
        <dbReference type="ARBA" id="ARBA00007532"/>
    </source>
</evidence>
<dbReference type="InterPro" id="IPR023753">
    <property type="entry name" value="FAD/NAD-binding_dom"/>
</dbReference>
<dbReference type="InterPro" id="IPR036188">
    <property type="entry name" value="FAD/NAD-bd_sf"/>
</dbReference>
<feature type="binding site" evidence="4">
    <location>
        <position position="48"/>
    </location>
    <ligand>
        <name>FAD</name>
        <dbReference type="ChEBI" id="CHEBI:57692"/>
    </ligand>
</feature>
<dbReference type="InterPro" id="IPR001100">
    <property type="entry name" value="Pyr_nuc-diS_OxRdtase"/>
</dbReference>
<comment type="similarity">
    <text evidence="1">Belongs to the class-I pyridine nucleotide-disulfide oxidoreductase family.</text>
</comment>
<sequence length="467" mass="48259">MTRIVIVGGGPAGYEAALVAAQLDADVTVVEADGAGGACVLSDCVPSKTFIASSDVVTGYRDTDRFGVHSGGLEAVTVDARAVNERVKNLAQAQSNDIHNKLLKAGVTFVAGTARLGADTLGHTHQVEITPASGDTPYSVDASTVLIATGATPRVLPSAVPDGERILDWRQLYDLPELPEHLIVIGSGVTGAEFASAYLAMGVRVTLVSSRDRVMPHEDADAAQAIERVFRSRGMTILNNARGNAVRRTADGVEVELSGGGTVTGSHALIAVGSVPNTAGLGLEEYGVAVAKGGYVTVDRVSRTNVPGIYAAGDCTGVLALASVAAMQGRIAMWHALGEAVQPLRLRTVAANAFTDPELATVGVSQNDVDAGVVPAREVMLTLAGNARAKMADLGDGFVKLFCRPASGQVVGGVVVSPKASELILPITLAVENNMTVDQLAHTITIYPSLSGSITEAARQLMLHEPE</sequence>
<dbReference type="InterPro" id="IPR016156">
    <property type="entry name" value="FAD/NAD-linked_Rdtase_dimer_sf"/>
</dbReference>
<dbReference type="EMBL" id="FNQB01000002">
    <property type="protein sequence ID" value="SDZ16546.1"/>
    <property type="molecule type" value="Genomic_DNA"/>
</dbReference>
<name>A0A1H3QT10_9ACTN</name>
<reference evidence="9" key="1">
    <citation type="submission" date="2016-10" db="EMBL/GenBank/DDBJ databases">
        <authorList>
            <person name="Varghese N."/>
            <person name="Submissions S."/>
        </authorList>
    </citation>
    <scope>NUCLEOTIDE SEQUENCE [LARGE SCALE GENOMIC DNA]</scope>
    <source>
        <strain evidence="9">DSM 44718</strain>
    </source>
</reference>
<comment type="cofactor">
    <cofactor evidence="4">
        <name>FAD</name>
        <dbReference type="ChEBI" id="CHEBI:57692"/>
    </cofactor>
    <text evidence="4">Binds 1 FAD per subunit.</text>
</comment>
<dbReference type="InterPro" id="IPR004099">
    <property type="entry name" value="Pyr_nucl-diS_OxRdtase_dimer"/>
</dbReference>
<keyword evidence="3 4" id="KW-0274">FAD</keyword>
<dbReference type="GO" id="GO:0003955">
    <property type="term" value="F:NAD(P)H dehydrogenase (quinone) activity"/>
    <property type="evidence" value="ECO:0007669"/>
    <property type="project" value="TreeGrafter"/>
</dbReference>
<dbReference type="PRINTS" id="PR00368">
    <property type="entry name" value="FADPNR"/>
</dbReference>
<dbReference type="GO" id="GO:0050660">
    <property type="term" value="F:flavin adenine dinucleotide binding"/>
    <property type="evidence" value="ECO:0007669"/>
    <property type="project" value="TreeGrafter"/>
</dbReference>
<dbReference type="STRING" id="137265.SAMN05421684_3163"/>
<dbReference type="Pfam" id="PF07992">
    <property type="entry name" value="Pyr_redox_2"/>
    <property type="match status" value="1"/>
</dbReference>
<evidence type="ECO:0000256" key="4">
    <source>
        <dbReference type="PIRSR" id="PIRSR000350-3"/>
    </source>
</evidence>
<accession>A0A1H3QT10</accession>
<dbReference type="SUPFAM" id="SSF55424">
    <property type="entry name" value="FAD/NAD-linked reductases, dimerisation (C-terminal) domain"/>
    <property type="match status" value="1"/>
</dbReference>
<dbReference type="SUPFAM" id="SSF51905">
    <property type="entry name" value="FAD/NAD(P)-binding domain"/>
    <property type="match status" value="1"/>
</dbReference>
<dbReference type="Gene3D" id="3.30.390.30">
    <property type="match status" value="1"/>
</dbReference>
<keyword evidence="2" id="KW-0285">Flavoprotein</keyword>
<dbReference type="PANTHER" id="PTHR43014:SF1">
    <property type="entry name" value="NAD(P)H DEHYDROGENASE (QUINONE)"/>
    <property type="match status" value="1"/>
</dbReference>
<protein>
    <submittedName>
        <fullName evidence="8">Dihydrolipoamide dehydrogenase</fullName>
    </submittedName>
</protein>
<feature type="binding site" evidence="4">
    <location>
        <begin position="186"/>
        <end position="193"/>
    </location>
    <ligand>
        <name>NAD(+)</name>
        <dbReference type="ChEBI" id="CHEBI:57540"/>
    </ligand>
</feature>
<evidence type="ECO:0000313" key="8">
    <source>
        <dbReference type="EMBL" id="SDZ16546.1"/>
    </source>
</evidence>
<feature type="binding site" evidence="4">
    <location>
        <position position="314"/>
    </location>
    <ligand>
        <name>FAD</name>
        <dbReference type="ChEBI" id="CHEBI:57692"/>
    </ligand>
</feature>
<gene>
    <name evidence="8" type="ORF">SAMN05421684_3163</name>
</gene>
<feature type="binding site" evidence="4">
    <location>
        <position position="273"/>
    </location>
    <ligand>
        <name>NAD(+)</name>
        <dbReference type="ChEBI" id="CHEBI:57540"/>
    </ligand>
</feature>
<evidence type="ECO:0000313" key="9">
    <source>
        <dbReference type="Proteomes" id="UP000199632"/>
    </source>
</evidence>
<evidence type="ECO:0000256" key="3">
    <source>
        <dbReference type="ARBA" id="ARBA00022827"/>
    </source>
</evidence>
<evidence type="ECO:0000256" key="2">
    <source>
        <dbReference type="ARBA" id="ARBA00022630"/>
    </source>
</evidence>
<keyword evidence="4" id="KW-0547">Nucleotide-binding</keyword>
<feature type="domain" description="Pyridine nucleotide-disulphide oxidoreductase dimerisation" evidence="6">
    <location>
        <begin position="350"/>
        <end position="458"/>
    </location>
</feature>
<feature type="domain" description="FAD/NAD(P)-binding" evidence="7">
    <location>
        <begin position="3"/>
        <end position="329"/>
    </location>
</feature>
<dbReference type="PRINTS" id="PR00411">
    <property type="entry name" value="PNDRDTASEI"/>
</dbReference>